<keyword evidence="2" id="KW-0732">Signal</keyword>
<organism evidence="3 4">
    <name type="scientific">Paucibacter sediminis</name>
    <dbReference type="NCBI Taxonomy" id="3019553"/>
    <lineage>
        <taxon>Bacteria</taxon>
        <taxon>Pseudomonadati</taxon>
        <taxon>Pseudomonadota</taxon>
        <taxon>Betaproteobacteria</taxon>
        <taxon>Burkholderiales</taxon>
        <taxon>Sphaerotilaceae</taxon>
        <taxon>Roseateles</taxon>
    </lineage>
</organism>
<feature type="region of interest" description="Disordered" evidence="1">
    <location>
        <begin position="218"/>
        <end position="244"/>
    </location>
</feature>
<evidence type="ECO:0000313" key="4">
    <source>
        <dbReference type="Proteomes" id="UP001177769"/>
    </source>
</evidence>
<feature type="chain" id="PRO_5041691527" evidence="2">
    <location>
        <begin position="28"/>
        <end position="368"/>
    </location>
</feature>
<evidence type="ECO:0000256" key="1">
    <source>
        <dbReference type="SAM" id="MobiDB-lite"/>
    </source>
</evidence>
<gene>
    <name evidence="3" type="ORF">PFX98_08070</name>
</gene>
<keyword evidence="4" id="KW-1185">Reference proteome</keyword>
<proteinExistence type="predicted"/>
<name>A0AA95NE24_9BURK</name>
<reference evidence="3" key="1">
    <citation type="submission" date="2023-01" db="EMBL/GenBank/DDBJ databases">
        <title>Whole genome sequence of Paucibacter sp. S2-9 isolated from pond sediment.</title>
        <authorList>
            <person name="Jung J.Y."/>
        </authorList>
    </citation>
    <scope>NUCLEOTIDE SEQUENCE</scope>
    <source>
        <strain evidence="3">S2-9</strain>
    </source>
</reference>
<dbReference type="EMBL" id="CP116346">
    <property type="protein sequence ID" value="WIT13560.1"/>
    <property type="molecule type" value="Genomic_DNA"/>
</dbReference>
<dbReference type="RefSeq" id="WP_285234678.1">
    <property type="nucleotide sequence ID" value="NZ_CP116346.1"/>
</dbReference>
<dbReference type="Proteomes" id="UP001177769">
    <property type="component" value="Chromosome"/>
</dbReference>
<evidence type="ECO:0000256" key="2">
    <source>
        <dbReference type="SAM" id="SignalP"/>
    </source>
</evidence>
<sequence>MTKRLHPMLAVWVAEGLLLLCSAAAQAQPELPLQLSQLLSHESLRFAGDELGQERVVKGAPYCAEAQHETVQTLADGNRIVQSQTSRLCRDGEGRTRQELERNGQRSIYLRDPVAQESWVLDPERKSARRLGGMAAPDAQAWREFAEQIRAQVREQTGKLREQALRDSEQALKQHELALKEHAAALKARPPEPVVITQQELDGGDGKTQRRIEVQVLRPGSGPTPLPPLPGLQAPPLPPLPPAPPTPPAVHLRALQLAPRGAAVVSPLPAKEIEGLRVNGERSSWTIAAGKLGNEKPIVITREVWSSPELMITVATRDFDPRSGEVNYRLRNIRRGEPDAALMRPPADYSQPEPRPAARPAPKASARG</sequence>
<feature type="compositionally biased region" description="Pro residues" evidence="1">
    <location>
        <begin position="222"/>
        <end position="244"/>
    </location>
</feature>
<dbReference type="KEGG" id="pais:PFX98_08070"/>
<evidence type="ECO:0000313" key="3">
    <source>
        <dbReference type="EMBL" id="WIT13560.1"/>
    </source>
</evidence>
<feature type="region of interest" description="Disordered" evidence="1">
    <location>
        <begin position="334"/>
        <end position="368"/>
    </location>
</feature>
<feature type="signal peptide" evidence="2">
    <location>
        <begin position="1"/>
        <end position="27"/>
    </location>
</feature>
<dbReference type="AlphaFoldDB" id="A0AA95NE24"/>
<accession>A0AA95NE24</accession>
<protein>
    <submittedName>
        <fullName evidence="3">Uncharacterized protein</fullName>
    </submittedName>
</protein>